<feature type="compositionally biased region" description="Low complexity" evidence="1">
    <location>
        <begin position="170"/>
        <end position="181"/>
    </location>
</feature>
<dbReference type="AlphaFoldDB" id="A0A9W6XIY5"/>
<keyword evidence="3" id="KW-1185">Reference proteome</keyword>
<reference evidence="2" key="1">
    <citation type="submission" date="2023-04" db="EMBL/GenBank/DDBJ databases">
        <title>Phytophthora fragariaefolia NBRC 109709.</title>
        <authorList>
            <person name="Ichikawa N."/>
            <person name="Sato H."/>
            <person name="Tonouchi N."/>
        </authorList>
    </citation>
    <scope>NUCLEOTIDE SEQUENCE</scope>
    <source>
        <strain evidence="2">NBRC 109709</strain>
    </source>
</reference>
<comment type="caution">
    <text evidence="2">The sequence shown here is derived from an EMBL/GenBank/DDBJ whole genome shotgun (WGS) entry which is preliminary data.</text>
</comment>
<gene>
    <name evidence="2" type="ORF">Pfra01_001228300</name>
</gene>
<proteinExistence type="predicted"/>
<protein>
    <submittedName>
        <fullName evidence="2">Unnamed protein product</fullName>
    </submittedName>
</protein>
<accession>A0A9W6XIY5</accession>
<evidence type="ECO:0000313" key="2">
    <source>
        <dbReference type="EMBL" id="GMF40261.1"/>
    </source>
</evidence>
<dbReference type="OrthoDB" id="125227at2759"/>
<evidence type="ECO:0000256" key="1">
    <source>
        <dbReference type="SAM" id="MobiDB-lite"/>
    </source>
</evidence>
<sequence length="287" mass="30826">MNRERREGWSSKPPPFRSLDSSFRYVKPDCNPDGVEGTDYFRGGQALVAYYRKQCVQLIQTDGNTVKLLPFRELPALSQERLARSGGYDKELECQYAVNNSVIVTDCGTVAAACTDGSTSRGRNNTENCERRELLTVRTGDSATNSRQHIIVEEECADQSNSCEVVTFESRTSSSSNIQPSSDDRGSQNGASEGNEVGHGDRGEPPSTCDSNTVGSTDGGERRGPLSNAEVADVGTADVDNTGTCTQHAHIDAERGGPTSDVEGPEVEPARTSDTTIVEIAGYGDTI</sequence>
<feature type="region of interest" description="Disordered" evidence="1">
    <location>
        <begin position="167"/>
        <end position="287"/>
    </location>
</feature>
<dbReference type="EMBL" id="BSXT01001234">
    <property type="protein sequence ID" value="GMF40261.1"/>
    <property type="molecule type" value="Genomic_DNA"/>
</dbReference>
<evidence type="ECO:0000313" key="3">
    <source>
        <dbReference type="Proteomes" id="UP001165121"/>
    </source>
</evidence>
<organism evidence="2 3">
    <name type="scientific">Phytophthora fragariaefolia</name>
    <dbReference type="NCBI Taxonomy" id="1490495"/>
    <lineage>
        <taxon>Eukaryota</taxon>
        <taxon>Sar</taxon>
        <taxon>Stramenopiles</taxon>
        <taxon>Oomycota</taxon>
        <taxon>Peronosporomycetes</taxon>
        <taxon>Peronosporales</taxon>
        <taxon>Peronosporaceae</taxon>
        <taxon>Phytophthora</taxon>
    </lineage>
</organism>
<name>A0A9W6XIY5_9STRA</name>
<dbReference type="Proteomes" id="UP001165121">
    <property type="component" value="Unassembled WGS sequence"/>
</dbReference>